<feature type="domain" description="Peptidase M12B" evidence="7">
    <location>
        <begin position="66"/>
        <end position="209"/>
    </location>
</feature>
<dbReference type="InterPro" id="IPR024079">
    <property type="entry name" value="MetalloPept_cat_dom_sf"/>
</dbReference>
<proteinExistence type="predicted"/>
<dbReference type="InterPro" id="IPR034027">
    <property type="entry name" value="Reprolysin_adamalysin"/>
</dbReference>
<dbReference type="AlphaFoldDB" id="A0A9J6DCN6"/>
<dbReference type="Gene3D" id="3.40.390.10">
    <property type="entry name" value="Collagenase (Catalytic Domain)"/>
    <property type="match status" value="1"/>
</dbReference>
<reference evidence="8" key="2">
    <citation type="submission" date="2021-09" db="EMBL/GenBank/DDBJ databases">
        <authorList>
            <person name="Jia N."/>
            <person name="Wang J."/>
            <person name="Shi W."/>
            <person name="Du L."/>
            <person name="Sun Y."/>
            <person name="Zhan W."/>
            <person name="Jiang J."/>
            <person name="Wang Q."/>
            <person name="Zhang B."/>
            <person name="Ji P."/>
            <person name="Sakyi L.B."/>
            <person name="Cui X."/>
            <person name="Yuan T."/>
            <person name="Jiang B."/>
            <person name="Yang W."/>
            <person name="Lam T.T.-Y."/>
            <person name="Chang Q."/>
            <person name="Ding S."/>
            <person name="Wang X."/>
            <person name="Zhu J."/>
            <person name="Ruan X."/>
            <person name="Zhao L."/>
            <person name="Wei J."/>
            <person name="Que T."/>
            <person name="Du C."/>
            <person name="Cheng J."/>
            <person name="Dai P."/>
            <person name="Han X."/>
            <person name="Huang E."/>
            <person name="Gao Y."/>
            <person name="Liu J."/>
            <person name="Shao H."/>
            <person name="Ye R."/>
            <person name="Li L."/>
            <person name="Wei W."/>
            <person name="Wang X."/>
            <person name="Wang C."/>
            <person name="Huo Q."/>
            <person name="Li W."/>
            <person name="Guo W."/>
            <person name="Chen H."/>
            <person name="Chen S."/>
            <person name="Zhou L."/>
            <person name="Zhou L."/>
            <person name="Ni X."/>
            <person name="Tian J."/>
            <person name="Zhou Y."/>
            <person name="Sheng Y."/>
            <person name="Liu T."/>
            <person name="Pan Y."/>
            <person name="Xia L."/>
            <person name="Li J."/>
            <person name="Zhao F."/>
            <person name="Cao W."/>
        </authorList>
    </citation>
    <scope>NUCLEOTIDE SEQUENCE</scope>
    <source>
        <strain evidence="8">Rmic-2018</strain>
        <tissue evidence="8">Larvae</tissue>
    </source>
</reference>
<keyword evidence="3 6" id="KW-0862">Zinc</keyword>
<organism evidence="8 9">
    <name type="scientific">Rhipicephalus microplus</name>
    <name type="common">Cattle tick</name>
    <name type="synonym">Boophilus microplus</name>
    <dbReference type="NCBI Taxonomy" id="6941"/>
    <lineage>
        <taxon>Eukaryota</taxon>
        <taxon>Metazoa</taxon>
        <taxon>Ecdysozoa</taxon>
        <taxon>Arthropoda</taxon>
        <taxon>Chelicerata</taxon>
        <taxon>Arachnida</taxon>
        <taxon>Acari</taxon>
        <taxon>Parasitiformes</taxon>
        <taxon>Ixodida</taxon>
        <taxon>Ixodoidea</taxon>
        <taxon>Ixodidae</taxon>
        <taxon>Rhipicephalinae</taxon>
        <taxon>Rhipicephalus</taxon>
        <taxon>Boophilus</taxon>
    </lineage>
</organism>
<dbReference type="PANTHER" id="PTHR11905:SF159">
    <property type="entry name" value="ADAM METALLOPROTEASE"/>
    <property type="match status" value="1"/>
</dbReference>
<feature type="active site" evidence="6">
    <location>
        <position position="166"/>
    </location>
</feature>
<dbReference type="SUPFAM" id="SSF55486">
    <property type="entry name" value="Metalloproteases ('zincins'), catalytic domain"/>
    <property type="match status" value="1"/>
</dbReference>
<dbReference type="GO" id="GO:0006509">
    <property type="term" value="P:membrane protein ectodomain proteolysis"/>
    <property type="evidence" value="ECO:0007669"/>
    <property type="project" value="TreeGrafter"/>
</dbReference>
<evidence type="ECO:0000313" key="9">
    <source>
        <dbReference type="Proteomes" id="UP000821866"/>
    </source>
</evidence>
<comment type="caution">
    <text evidence="6">Lacks conserved residue(s) required for the propagation of feature annotation.</text>
</comment>
<keyword evidence="2" id="KW-0378">Hydrolase</keyword>
<feature type="disulfide bond" evidence="6">
    <location>
        <begin position="184"/>
        <end position="189"/>
    </location>
</feature>
<dbReference type="EMBL" id="JABSTU010000010">
    <property type="protein sequence ID" value="KAH8019763.1"/>
    <property type="molecule type" value="Genomic_DNA"/>
</dbReference>
<sequence>MDTRNYWQCLEFDKTAGVVFDGKEIHYIHSDPPEHLFLKASDMKEKSWRCGFNDSLNLWGDSHSRLYAPLNIFIALVGVIVWTEHDEIVMSSDGDATLTKFLQYRRERLAREHPNDNAQLITDIVLDSSVVGKALKGPICTYEYSGGVNKDHHEVVGVVATTVAHELGHNFGMEHDDKDTKCQCPDKRCIMASATRVMLKLLPGHLKYFRQPLDLHPRPRGAGYICRRHS</sequence>
<comment type="caution">
    <text evidence="8">The sequence shown here is derived from an EMBL/GenBank/DDBJ whole genome shotgun (WGS) entry which is preliminary data.</text>
</comment>
<evidence type="ECO:0000313" key="8">
    <source>
        <dbReference type="EMBL" id="KAH8019763.1"/>
    </source>
</evidence>
<dbReference type="GO" id="GO:0004222">
    <property type="term" value="F:metalloendopeptidase activity"/>
    <property type="evidence" value="ECO:0007669"/>
    <property type="project" value="InterPro"/>
</dbReference>
<evidence type="ECO:0000256" key="2">
    <source>
        <dbReference type="ARBA" id="ARBA00022801"/>
    </source>
</evidence>
<evidence type="ECO:0000256" key="1">
    <source>
        <dbReference type="ARBA" id="ARBA00022670"/>
    </source>
</evidence>
<evidence type="ECO:0000256" key="6">
    <source>
        <dbReference type="PROSITE-ProRule" id="PRU00276"/>
    </source>
</evidence>
<evidence type="ECO:0000256" key="3">
    <source>
        <dbReference type="ARBA" id="ARBA00022833"/>
    </source>
</evidence>
<dbReference type="PROSITE" id="PS50215">
    <property type="entry name" value="ADAM_MEPRO"/>
    <property type="match status" value="1"/>
</dbReference>
<feature type="binding site" evidence="6">
    <location>
        <position position="175"/>
    </location>
    <ligand>
        <name>Zn(2+)</name>
        <dbReference type="ChEBI" id="CHEBI:29105"/>
        <note>catalytic</note>
    </ligand>
</feature>
<dbReference type="GO" id="GO:0046872">
    <property type="term" value="F:metal ion binding"/>
    <property type="evidence" value="ECO:0007669"/>
    <property type="project" value="UniProtKB-KW"/>
</dbReference>
<keyword evidence="6" id="KW-0479">Metal-binding</keyword>
<evidence type="ECO:0000259" key="7">
    <source>
        <dbReference type="PROSITE" id="PS50215"/>
    </source>
</evidence>
<evidence type="ECO:0000256" key="4">
    <source>
        <dbReference type="ARBA" id="ARBA00023049"/>
    </source>
</evidence>
<name>A0A9J6DCN6_RHIMP</name>
<dbReference type="Pfam" id="PF01421">
    <property type="entry name" value="Reprolysin"/>
    <property type="match status" value="1"/>
</dbReference>
<feature type="binding site" evidence="6">
    <location>
        <position position="169"/>
    </location>
    <ligand>
        <name>Zn(2+)</name>
        <dbReference type="ChEBI" id="CHEBI:29105"/>
        <note>catalytic</note>
    </ligand>
</feature>
<evidence type="ECO:0000256" key="5">
    <source>
        <dbReference type="ARBA" id="ARBA00023157"/>
    </source>
</evidence>
<dbReference type="PANTHER" id="PTHR11905">
    <property type="entry name" value="ADAM A DISINTEGRIN AND METALLOPROTEASE DOMAIN"/>
    <property type="match status" value="1"/>
</dbReference>
<dbReference type="VEuPathDB" id="VectorBase:LOC119175717"/>
<dbReference type="Proteomes" id="UP000821866">
    <property type="component" value="Chromosome 8"/>
</dbReference>
<gene>
    <name evidence="8" type="ORF">HPB51_021798</name>
</gene>
<reference evidence="8" key="1">
    <citation type="journal article" date="2020" name="Cell">
        <title>Large-Scale Comparative Analyses of Tick Genomes Elucidate Their Genetic Diversity and Vector Capacities.</title>
        <authorList>
            <consortium name="Tick Genome and Microbiome Consortium (TIGMIC)"/>
            <person name="Jia N."/>
            <person name="Wang J."/>
            <person name="Shi W."/>
            <person name="Du L."/>
            <person name="Sun Y."/>
            <person name="Zhan W."/>
            <person name="Jiang J.F."/>
            <person name="Wang Q."/>
            <person name="Zhang B."/>
            <person name="Ji P."/>
            <person name="Bell-Sakyi L."/>
            <person name="Cui X.M."/>
            <person name="Yuan T.T."/>
            <person name="Jiang B.G."/>
            <person name="Yang W.F."/>
            <person name="Lam T.T."/>
            <person name="Chang Q.C."/>
            <person name="Ding S.J."/>
            <person name="Wang X.J."/>
            <person name="Zhu J.G."/>
            <person name="Ruan X.D."/>
            <person name="Zhao L."/>
            <person name="Wei J.T."/>
            <person name="Ye R.Z."/>
            <person name="Que T.C."/>
            <person name="Du C.H."/>
            <person name="Zhou Y.H."/>
            <person name="Cheng J.X."/>
            <person name="Dai P.F."/>
            <person name="Guo W.B."/>
            <person name="Han X.H."/>
            <person name="Huang E.J."/>
            <person name="Li L.F."/>
            <person name="Wei W."/>
            <person name="Gao Y.C."/>
            <person name="Liu J.Z."/>
            <person name="Shao H.Z."/>
            <person name="Wang X."/>
            <person name="Wang C.C."/>
            <person name="Yang T.C."/>
            <person name="Huo Q.B."/>
            <person name="Li W."/>
            <person name="Chen H.Y."/>
            <person name="Chen S.E."/>
            <person name="Zhou L.G."/>
            <person name="Ni X.B."/>
            <person name="Tian J.H."/>
            <person name="Sheng Y."/>
            <person name="Liu T."/>
            <person name="Pan Y.S."/>
            <person name="Xia L.Y."/>
            <person name="Li J."/>
            <person name="Zhao F."/>
            <person name="Cao W.C."/>
        </authorList>
    </citation>
    <scope>NUCLEOTIDE SEQUENCE</scope>
    <source>
        <strain evidence="8">Rmic-2018</strain>
    </source>
</reference>
<keyword evidence="9" id="KW-1185">Reference proteome</keyword>
<keyword evidence="1" id="KW-0645">Protease</keyword>
<keyword evidence="5 6" id="KW-1015">Disulfide bond</keyword>
<feature type="binding site" evidence="6">
    <location>
        <position position="165"/>
    </location>
    <ligand>
        <name>Zn(2+)</name>
        <dbReference type="ChEBI" id="CHEBI:29105"/>
        <note>catalytic</note>
    </ligand>
</feature>
<keyword evidence="4" id="KW-0482">Metalloprotease</keyword>
<dbReference type="InterPro" id="IPR001590">
    <property type="entry name" value="Peptidase_M12B"/>
</dbReference>
<protein>
    <recommendedName>
        <fullName evidence="7">Peptidase M12B domain-containing protein</fullName>
    </recommendedName>
</protein>
<dbReference type="CDD" id="cd04269">
    <property type="entry name" value="ZnMc_adamalysin_II_like"/>
    <property type="match status" value="1"/>
</dbReference>
<accession>A0A9J6DCN6</accession>